<comment type="caution">
    <text evidence="1">The sequence shown here is derived from an EMBL/GenBank/DDBJ whole genome shotgun (WGS) entry which is preliminary data.</text>
</comment>
<proteinExistence type="predicted"/>
<reference evidence="1 2" key="1">
    <citation type="submission" date="2018-01" db="EMBL/GenBank/DDBJ databases">
        <title>Glutamicibacter soli strain NHPC-3 Whole genome sequence and assembly.</title>
        <authorList>
            <person name="Choudhury P."/>
            <person name="Gupta D."/>
            <person name="Sengupta K."/>
            <person name="Jawed A."/>
            <person name="Sultana N."/>
            <person name="Saha P."/>
        </authorList>
    </citation>
    <scope>NUCLEOTIDE SEQUENCE [LARGE SCALE GENOMIC DNA]</scope>
    <source>
        <strain evidence="1 2">NHPC-3</strain>
    </source>
</reference>
<sequence length="78" mass="9338">MNTDQQPEPPSPPHLDREKVVELVSYAERNVLLLQWEERELRRLNRDSSDLLPIIQGWEFMSIALRESYDLEETDFPR</sequence>
<evidence type="ECO:0000313" key="1">
    <source>
        <dbReference type="EMBL" id="RBM02856.1"/>
    </source>
</evidence>
<keyword evidence="2" id="KW-1185">Reference proteome</keyword>
<dbReference type="Proteomes" id="UP000252167">
    <property type="component" value="Unassembled WGS sequence"/>
</dbReference>
<dbReference type="RefSeq" id="WP_047118475.1">
    <property type="nucleotide sequence ID" value="NZ_POAF01000002.1"/>
</dbReference>
<gene>
    <name evidence="1" type="ORF">C1H84_05360</name>
</gene>
<name>A0A365YJH8_9MICC</name>
<dbReference type="EMBL" id="POAF01000002">
    <property type="protein sequence ID" value="RBM02856.1"/>
    <property type="molecule type" value="Genomic_DNA"/>
</dbReference>
<protein>
    <submittedName>
        <fullName evidence="1">Uncharacterized protein</fullName>
    </submittedName>
</protein>
<accession>A0A365YJH8</accession>
<evidence type="ECO:0000313" key="2">
    <source>
        <dbReference type="Proteomes" id="UP000252167"/>
    </source>
</evidence>
<dbReference type="AlphaFoldDB" id="A0A365YJH8"/>
<organism evidence="1 2">
    <name type="scientific">Glutamicibacter soli</name>
    <dbReference type="NCBI Taxonomy" id="453836"/>
    <lineage>
        <taxon>Bacteria</taxon>
        <taxon>Bacillati</taxon>
        <taxon>Actinomycetota</taxon>
        <taxon>Actinomycetes</taxon>
        <taxon>Micrococcales</taxon>
        <taxon>Micrococcaceae</taxon>
        <taxon>Glutamicibacter</taxon>
    </lineage>
</organism>